<dbReference type="InterPro" id="IPR052754">
    <property type="entry name" value="NTPase_KAP_P-loop"/>
</dbReference>
<reference evidence="3 4" key="1">
    <citation type="submission" date="2022-04" db="EMBL/GenBank/DDBJ databases">
        <title>Positive selection, recombination, and allopatry shape intraspecific diversity of widespread and dominant cyanobacteria.</title>
        <authorList>
            <person name="Wei J."/>
            <person name="Shu W."/>
            <person name="Hu C."/>
        </authorList>
    </citation>
    <scope>NUCLEOTIDE SEQUENCE [LARGE SCALE GENOMIC DNA]</scope>
    <source>
        <strain evidence="3 4">GB2-A5</strain>
    </source>
</reference>
<comment type="caution">
    <text evidence="3">The sequence shown here is derived from an EMBL/GenBank/DDBJ whole genome shotgun (WGS) entry which is preliminary data.</text>
</comment>
<dbReference type="RefSeq" id="WP_190423532.1">
    <property type="nucleotide sequence ID" value="NZ_JAMPKK010000017.1"/>
</dbReference>
<protein>
    <submittedName>
        <fullName evidence="3">P-loop NTPase fold protein</fullName>
    </submittedName>
</protein>
<name>A0ABV0JQ42_9CYAN</name>
<evidence type="ECO:0000256" key="1">
    <source>
        <dbReference type="SAM" id="MobiDB-lite"/>
    </source>
</evidence>
<proteinExistence type="predicted"/>
<accession>A0ABV0JQ42</accession>
<feature type="region of interest" description="Disordered" evidence="1">
    <location>
        <begin position="1"/>
        <end position="22"/>
    </location>
</feature>
<sequence>MAQTKNDSKVLPEDFSDPSADNALIEPKQDRLGYAPFAKHLADSICQMNFPEGFVIAVYGSSGFGKSTLLNFLTYYLQQKPKNEQPIIVPFNPWLFSGGEDITRRFINELQTVLSKFKAVPKGFISRITDLAKVVSEIPLPYAQASNALVRLFDDKEKETSDLKEEVEDTLEQQHPRIVVTIDDIDRLSAEEISQLFYLIKSIPNFTNVVYLLVFDQEVVIKTLGNTQPIPGETYLSQIVQASFELPLPDKTSLRRLLSEKLNGILADTPKELFNQNRWGNVYLQGIDHFITNPRDIVRLTNLLTVTYPGVKGEVNSVDFIAIESLRAFRPMIYDIIRKNPTFFGGTAKTKGYLIPTLDEIKDFHHSWLAQFENEDKEPIKLLLLHLFPKLEAVWRNTSSPAQDESIWRKQLRICSLDIFPNYFRLVLTQDEFSDAEIKAIFALAKDANAFGEILVELAHQKRSDGTTQVRAFLEQLEDYTEKEIPTHCIPSIVKALLDVGDQLLPPEDEPQGMFDFGNDIRIERLISQLLRRIDEQARFETLKEAMSNGNALSIIVREVATLGQEQGKYEADESIPEEEWLQSVEHLKELEEIALKRLRDAAQQNSLLEAPKLSEKLHYWQSWAGEEEVKRWVEKIIDNDEGLVNFLEKFLQKDCSEYGSDGTQKTGYRLDPKWVEPYLEPSLILERISHLDETSELTEDRKNAIAQFIRECEMRQQGQDPD</sequence>
<dbReference type="InterPro" id="IPR011646">
    <property type="entry name" value="KAP_P-loop"/>
</dbReference>
<feature type="compositionally biased region" description="Basic and acidic residues" evidence="1">
    <location>
        <begin position="1"/>
        <end position="12"/>
    </location>
</feature>
<evidence type="ECO:0000259" key="2">
    <source>
        <dbReference type="Pfam" id="PF07693"/>
    </source>
</evidence>
<dbReference type="Gene3D" id="3.40.50.300">
    <property type="entry name" value="P-loop containing nucleotide triphosphate hydrolases"/>
    <property type="match status" value="1"/>
</dbReference>
<dbReference type="EMBL" id="JAMPKK010000017">
    <property type="protein sequence ID" value="MEP0864771.1"/>
    <property type="molecule type" value="Genomic_DNA"/>
</dbReference>
<evidence type="ECO:0000313" key="4">
    <source>
        <dbReference type="Proteomes" id="UP001442494"/>
    </source>
</evidence>
<evidence type="ECO:0000313" key="3">
    <source>
        <dbReference type="EMBL" id="MEP0864771.1"/>
    </source>
</evidence>
<dbReference type="Proteomes" id="UP001442494">
    <property type="component" value="Unassembled WGS sequence"/>
</dbReference>
<dbReference type="SUPFAM" id="SSF52540">
    <property type="entry name" value="P-loop containing nucleoside triphosphate hydrolases"/>
    <property type="match status" value="1"/>
</dbReference>
<keyword evidence="4" id="KW-1185">Reference proteome</keyword>
<dbReference type="PANTHER" id="PTHR22674:SF6">
    <property type="entry name" value="NTPASE KAP FAMILY P-LOOP DOMAIN-CONTAINING PROTEIN 1"/>
    <property type="match status" value="1"/>
</dbReference>
<feature type="domain" description="KAP NTPase" evidence="2">
    <location>
        <begin position="34"/>
        <end position="309"/>
    </location>
</feature>
<dbReference type="Pfam" id="PF07693">
    <property type="entry name" value="KAP_NTPase"/>
    <property type="match status" value="1"/>
</dbReference>
<organism evidence="3 4">
    <name type="scientific">Funiculus sociatus GB2-A5</name>
    <dbReference type="NCBI Taxonomy" id="2933946"/>
    <lineage>
        <taxon>Bacteria</taxon>
        <taxon>Bacillati</taxon>
        <taxon>Cyanobacteriota</taxon>
        <taxon>Cyanophyceae</taxon>
        <taxon>Coleofasciculales</taxon>
        <taxon>Coleofasciculaceae</taxon>
        <taxon>Funiculus</taxon>
    </lineage>
</organism>
<dbReference type="InterPro" id="IPR027417">
    <property type="entry name" value="P-loop_NTPase"/>
</dbReference>
<gene>
    <name evidence="3" type="ORF">NDI37_09850</name>
</gene>
<dbReference type="PANTHER" id="PTHR22674">
    <property type="entry name" value="NTPASE, KAP FAMILY P-LOOP DOMAIN-CONTAINING 1"/>
    <property type="match status" value="1"/>
</dbReference>